<dbReference type="AlphaFoldDB" id="A0AAV8X5N1"/>
<comment type="subcellular location">
    <subcellularLocation>
        <location evidence="1">Nucleus</location>
    </subcellularLocation>
</comment>
<feature type="coiled-coil region" evidence="7">
    <location>
        <begin position="240"/>
        <end position="284"/>
    </location>
</feature>
<dbReference type="EMBL" id="JANEYF010003796">
    <property type="protein sequence ID" value="KAJ8934019.1"/>
    <property type="molecule type" value="Genomic_DNA"/>
</dbReference>
<dbReference type="InterPro" id="IPR019734">
    <property type="entry name" value="TPR_rpt"/>
</dbReference>
<dbReference type="InterPro" id="IPR011990">
    <property type="entry name" value="TPR-like_helical_dom_sf"/>
</dbReference>
<feature type="compositionally biased region" description="Low complexity" evidence="8">
    <location>
        <begin position="306"/>
        <end position="326"/>
    </location>
</feature>
<dbReference type="PANTHER" id="PTHR15081">
    <property type="entry name" value="NUCLEAR AUTOANTIGENIC SPERM PROTEIN NASP -RELATED"/>
    <property type="match status" value="1"/>
</dbReference>
<feature type="compositionally biased region" description="Basic and acidic residues" evidence="8">
    <location>
        <begin position="105"/>
        <end position="134"/>
    </location>
</feature>
<sequence length="359" mass="39788">MADVMVDTENKNPKELLGQGIKAYILQDYNTAVSALSTASEILVAEHGDDLHDSLGEVYLYYGKALLGLSREESEALGDAVPKNNDEESEEEDVENTETEEKENDDAKTNGKENSSEEKKEETPVETENGKEVEVGSSNGAGKEGEASGSGEAEEADDKDDKTDNDDEPTDLQVAWEVLELAKKIYQKHESENFEAAISDIQEGLEIQKELFTKDSRTVAETYYKLGIAYSTNTQIDEAIQSFKNSLQYLQNRIDLLEKVEDRKDEVEEEIKEIKNLIPDIEEKITDMKSYKDETLKKIMSAVTEPKASSGGASTSSNATSTKPATDISHLVKRKRKLDEIVEESEMEVEASPAKKPPA</sequence>
<dbReference type="GO" id="GO:0042393">
    <property type="term" value="F:histone binding"/>
    <property type="evidence" value="ECO:0007669"/>
    <property type="project" value="TreeGrafter"/>
</dbReference>
<dbReference type="PROSITE" id="PS50005">
    <property type="entry name" value="TPR"/>
    <property type="match status" value="1"/>
</dbReference>
<feature type="region of interest" description="Disordered" evidence="8">
    <location>
        <begin position="302"/>
        <end position="332"/>
    </location>
</feature>
<keyword evidence="4 6" id="KW-0802">TPR repeat</keyword>
<reference evidence="9" key="1">
    <citation type="journal article" date="2023" name="Insect Mol. Biol.">
        <title>Genome sequencing provides insights into the evolution of gene families encoding plant cell wall-degrading enzymes in longhorned beetles.</title>
        <authorList>
            <person name="Shin N.R."/>
            <person name="Okamura Y."/>
            <person name="Kirsch R."/>
            <person name="Pauchet Y."/>
        </authorList>
    </citation>
    <scope>NUCLEOTIDE SEQUENCE</scope>
    <source>
        <strain evidence="9">RBIC_L_NR</strain>
    </source>
</reference>
<dbReference type="SMART" id="SM00028">
    <property type="entry name" value="TPR"/>
    <property type="match status" value="3"/>
</dbReference>
<evidence type="ECO:0000256" key="2">
    <source>
        <dbReference type="ARBA" id="ARBA00008402"/>
    </source>
</evidence>
<feature type="region of interest" description="Disordered" evidence="8">
    <location>
        <begin position="77"/>
        <end position="168"/>
    </location>
</feature>
<organism evidence="9 10">
    <name type="scientific">Rhamnusium bicolor</name>
    <dbReference type="NCBI Taxonomy" id="1586634"/>
    <lineage>
        <taxon>Eukaryota</taxon>
        <taxon>Metazoa</taxon>
        <taxon>Ecdysozoa</taxon>
        <taxon>Arthropoda</taxon>
        <taxon>Hexapoda</taxon>
        <taxon>Insecta</taxon>
        <taxon>Pterygota</taxon>
        <taxon>Neoptera</taxon>
        <taxon>Endopterygota</taxon>
        <taxon>Coleoptera</taxon>
        <taxon>Polyphaga</taxon>
        <taxon>Cucujiformia</taxon>
        <taxon>Chrysomeloidea</taxon>
        <taxon>Cerambycidae</taxon>
        <taxon>Lepturinae</taxon>
        <taxon>Rhagiini</taxon>
        <taxon>Rhamnusium</taxon>
    </lineage>
</organism>
<feature type="compositionally biased region" description="Low complexity" evidence="8">
    <location>
        <begin position="136"/>
        <end position="151"/>
    </location>
</feature>
<proteinExistence type="inferred from homology"/>
<evidence type="ECO:0000313" key="10">
    <source>
        <dbReference type="Proteomes" id="UP001162156"/>
    </source>
</evidence>
<feature type="compositionally biased region" description="Acidic residues" evidence="8">
    <location>
        <begin position="87"/>
        <end position="104"/>
    </location>
</feature>
<dbReference type="SUPFAM" id="SSF48452">
    <property type="entry name" value="TPR-like"/>
    <property type="match status" value="1"/>
</dbReference>
<evidence type="ECO:0000313" key="9">
    <source>
        <dbReference type="EMBL" id="KAJ8934019.1"/>
    </source>
</evidence>
<comment type="similarity">
    <text evidence="2">Belongs to the NASP family.</text>
</comment>
<protein>
    <recommendedName>
        <fullName evidence="11">Tetratricopeptide SHNi-TPR domain-containing protein</fullName>
    </recommendedName>
</protein>
<dbReference type="Proteomes" id="UP001162156">
    <property type="component" value="Unassembled WGS sequence"/>
</dbReference>
<keyword evidence="7" id="KW-0175">Coiled coil</keyword>
<evidence type="ECO:0000256" key="5">
    <source>
        <dbReference type="ARBA" id="ARBA00023242"/>
    </source>
</evidence>
<dbReference type="Gene3D" id="1.25.40.10">
    <property type="entry name" value="Tetratricopeptide repeat domain"/>
    <property type="match status" value="1"/>
</dbReference>
<evidence type="ECO:0000256" key="3">
    <source>
        <dbReference type="ARBA" id="ARBA00022737"/>
    </source>
</evidence>
<evidence type="ECO:0000256" key="4">
    <source>
        <dbReference type="ARBA" id="ARBA00022803"/>
    </source>
</evidence>
<feature type="compositionally biased region" description="Acidic residues" evidence="8">
    <location>
        <begin position="152"/>
        <end position="168"/>
    </location>
</feature>
<evidence type="ECO:0000256" key="7">
    <source>
        <dbReference type="SAM" id="Coils"/>
    </source>
</evidence>
<keyword evidence="10" id="KW-1185">Reference proteome</keyword>
<feature type="repeat" description="TPR" evidence="6">
    <location>
        <begin position="220"/>
        <end position="253"/>
    </location>
</feature>
<name>A0AAV8X5N1_9CUCU</name>
<evidence type="ECO:0000256" key="1">
    <source>
        <dbReference type="ARBA" id="ARBA00004123"/>
    </source>
</evidence>
<dbReference type="InterPro" id="IPR051730">
    <property type="entry name" value="NASP-like"/>
</dbReference>
<gene>
    <name evidence="9" type="ORF">NQ314_013655</name>
</gene>
<dbReference type="PANTHER" id="PTHR15081:SF1">
    <property type="entry name" value="NUCLEAR AUTOANTIGENIC SPERM PROTEIN"/>
    <property type="match status" value="1"/>
</dbReference>
<dbReference type="GO" id="GO:0006335">
    <property type="term" value="P:DNA replication-dependent chromatin assembly"/>
    <property type="evidence" value="ECO:0007669"/>
    <property type="project" value="TreeGrafter"/>
</dbReference>
<keyword evidence="5" id="KW-0539">Nucleus</keyword>
<evidence type="ECO:0000256" key="8">
    <source>
        <dbReference type="SAM" id="MobiDB-lite"/>
    </source>
</evidence>
<comment type="caution">
    <text evidence="9">The sequence shown here is derived from an EMBL/GenBank/DDBJ whole genome shotgun (WGS) entry which is preliminary data.</text>
</comment>
<accession>A0AAV8X5N1</accession>
<dbReference type="GO" id="GO:0005654">
    <property type="term" value="C:nucleoplasm"/>
    <property type="evidence" value="ECO:0007669"/>
    <property type="project" value="TreeGrafter"/>
</dbReference>
<evidence type="ECO:0008006" key="11">
    <source>
        <dbReference type="Google" id="ProtNLM"/>
    </source>
</evidence>
<keyword evidence="3" id="KW-0677">Repeat</keyword>
<dbReference type="GO" id="GO:0034080">
    <property type="term" value="P:CENP-A containing chromatin assembly"/>
    <property type="evidence" value="ECO:0007669"/>
    <property type="project" value="TreeGrafter"/>
</dbReference>
<evidence type="ECO:0000256" key="6">
    <source>
        <dbReference type="PROSITE-ProRule" id="PRU00339"/>
    </source>
</evidence>